<evidence type="ECO:0000313" key="2">
    <source>
        <dbReference type="EMBL" id="TVT39629.1"/>
    </source>
</evidence>
<evidence type="ECO:0000313" key="3">
    <source>
        <dbReference type="Proteomes" id="UP000317624"/>
    </source>
</evidence>
<dbReference type="RefSeq" id="WP_233636041.1">
    <property type="nucleotide sequence ID" value="NZ_VMRJ01000004.1"/>
</dbReference>
<gene>
    <name evidence="2" type="ORF">FNT36_18480</name>
</gene>
<accession>A0A558BT19</accession>
<dbReference type="Proteomes" id="UP000317624">
    <property type="component" value="Unassembled WGS sequence"/>
</dbReference>
<evidence type="ECO:0000256" key="1">
    <source>
        <dbReference type="SAM" id="MobiDB-lite"/>
    </source>
</evidence>
<name>A0A558BT19_9BACT</name>
<dbReference type="AlphaFoldDB" id="A0A558BT19"/>
<organism evidence="2 3">
    <name type="scientific">Hymenobacter setariae</name>
    <dbReference type="NCBI Taxonomy" id="2594794"/>
    <lineage>
        <taxon>Bacteria</taxon>
        <taxon>Pseudomonadati</taxon>
        <taxon>Bacteroidota</taxon>
        <taxon>Cytophagia</taxon>
        <taxon>Cytophagales</taxon>
        <taxon>Hymenobacteraceae</taxon>
        <taxon>Hymenobacter</taxon>
    </lineage>
</organism>
<sequence length="89" mass="9455">MSKKAPKLDAKPTAARQSDAKSAEKLPATLLELVAGATRVVLPQPVRFVRPHARYAYFKGDEALLGAEHVVALLASGHIELLTASQPAV</sequence>
<feature type="compositionally biased region" description="Basic and acidic residues" evidence="1">
    <location>
        <begin position="1"/>
        <end position="10"/>
    </location>
</feature>
<keyword evidence="3" id="KW-1185">Reference proteome</keyword>
<reference evidence="2 3" key="1">
    <citation type="submission" date="2019-07" db="EMBL/GenBank/DDBJ databases">
        <title>Hymenobacter sp. straun FUR1 Genome sequencing and assembly.</title>
        <authorList>
            <person name="Chhetri G."/>
        </authorList>
    </citation>
    <scope>NUCLEOTIDE SEQUENCE [LARGE SCALE GENOMIC DNA]</scope>
    <source>
        <strain evidence="2 3">Fur1</strain>
    </source>
</reference>
<dbReference type="EMBL" id="VMRJ01000004">
    <property type="protein sequence ID" value="TVT39629.1"/>
    <property type="molecule type" value="Genomic_DNA"/>
</dbReference>
<protein>
    <submittedName>
        <fullName evidence="2">Uncharacterized protein</fullName>
    </submittedName>
</protein>
<comment type="caution">
    <text evidence="2">The sequence shown here is derived from an EMBL/GenBank/DDBJ whole genome shotgun (WGS) entry which is preliminary data.</text>
</comment>
<proteinExistence type="predicted"/>
<feature type="region of interest" description="Disordered" evidence="1">
    <location>
        <begin position="1"/>
        <end position="23"/>
    </location>
</feature>